<dbReference type="SMART" id="SM00487">
    <property type="entry name" value="DEXDc"/>
    <property type="match status" value="1"/>
</dbReference>
<keyword evidence="4" id="KW-1185">Reference proteome</keyword>
<dbReference type="InterPro" id="IPR014001">
    <property type="entry name" value="Helicase_ATP-bd"/>
</dbReference>
<evidence type="ECO:0000259" key="2">
    <source>
        <dbReference type="PROSITE" id="PS51192"/>
    </source>
</evidence>
<dbReference type="InterPro" id="IPR027417">
    <property type="entry name" value="P-loop_NTPase"/>
</dbReference>
<organism evidence="3 4">
    <name type="scientific">Reticulomyxa filosa</name>
    <dbReference type="NCBI Taxonomy" id="46433"/>
    <lineage>
        <taxon>Eukaryota</taxon>
        <taxon>Sar</taxon>
        <taxon>Rhizaria</taxon>
        <taxon>Retaria</taxon>
        <taxon>Foraminifera</taxon>
        <taxon>Monothalamids</taxon>
        <taxon>Reticulomyxidae</taxon>
        <taxon>Reticulomyxa</taxon>
    </lineage>
</organism>
<dbReference type="EMBL" id="ASPP01015571">
    <property type="protein sequence ID" value="ETO18059.1"/>
    <property type="molecule type" value="Genomic_DNA"/>
</dbReference>
<dbReference type="Gene3D" id="3.40.50.10810">
    <property type="entry name" value="Tandem AAA-ATPase domain"/>
    <property type="match status" value="1"/>
</dbReference>
<dbReference type="GO" id="GO:0005524">
    <property type="term" value="F:ATP binding"/>
    <property type="evidence" value="ECO:0007669"/>
    <property type="project" value="InterPro"/>
</dbReference>
<evidence type="ECO:0000256" key="1">
    <source>
        <dbReference type="ARBA" id="ARBA00022801"/>
    </source>
</evidence>
<name>X6MW56_RETFI</name>
<dbReference type="CDD" id="cd18010">
    <property type="entry name" value="DEXHc_HARP_SMARCAL1"/>
    <property type="match status" value="1"/>
</dbReference>
<feature type="domain" description="Helicase ATP-binding" evidence="2">
    <location>
        <begin position="165"/>
        <end position="337"/>
    </location>
</feature>
<dbReference type="GO" id="GO:0016787">
    <property type="term" value="F:hydrolase activity"/>
    <property type="evidence" value="ECO:0007669"/>
    <property type="project" value="UniProtKB-KW"/>
</dbReference>
<sequence length="380" mass="43424">MFPPVKEFESTVQSCQNATRNKGKDKWIIPLSEHQNLLNRLAQACDVHHYHLSTNIIPLQIIKSIGKWTSEEQLVENEHHWRSKMSHFALSPDNPVQLHPTLHVSSSSHSKQLFRFCLGKKKGVSTPKKVIEKHYTYHNLDEYEFSTLPKKLRDCMYPFQREGFAFALSKSGRCLIADEMGCGKSIQAIAVAYHYRSYWPLLIVTPSSLRLTWESELIKWLPECLDPHDINVISTSKDEVMDYTEYNQGLAARPKPKASVTIVSYTVLTMKQAEFSDAQFGVVICDESHYLKSSKTQRSKIILPLIKASKKALLLSGTPTNNRPAELFTQIDALRPSEFMDYHHFTSRYCDGQSGKYGWKALGAIHLNELHALLTRLCIT</sequence>
<evidence type="ECO:0000313" key="4">
    <source>
        <dbReference type="Proteomes" id="UP000023152"/>
    </source>
</evidence>
<dbReference type="InterPro" id="IPR038718">
    <property type="entry name" value="SNF2-like_sf"/>
</dbReference>
<proteinExistence type="predicted"/>
<evidence type="ECO:0000313" key="3">
    <source>
        <dbReference type="EMBL" id="ETO18059.1"/>
    </source>
</evidence>
<dbReference type="OrthoDB" id="2801544at2759"/>
<feature type="non-terminal residue" evidence="3">
    <location>
        <position position="380"/>
    </location>
</feature>
<dbReference type="GO" id="GO:0043596">
    <property type="term" value="C:nuclear replication fork"/>
    <property type="evidence" value="ECO:0007669"/>
    <property type="project" value="TreeGrafter"/>
</dbReference>
<dbReference type="GO" id="GO:0006281">
    <property type="term" value="P:DNA repair"/>
    <property type="evidence" value="ECO:0007669"/>
    <property type="project" value="TreeGrafter"/>
</dbReference>
<comment type="caution">
    <text evidence="3">The sequence shown here is derived from an EMBL/GenBank/DDBJ whole genome shotgun (WGS) entry which is preliminary data.</text>
</comment>
<dbReference type="AlphaFoldDB" id="X6MW56"/>
<dbReference type="Pfam" id="PF00176">
    <property type="entry name" value="SNF2-rel_dom"/>
    <property type="match status" value="1"/>
</dbReference>
<dbReference type="PANTHER" id="PTHR45766">
    <property type="entry name" value="DNA ANNEALING HELICASE AND ENDONUCLEASE ZRANB3 FAMILY MEMBER"/>
    <property type="match status" value="1"/>
</dbReference>
<dbReference type="GO" id="GO:0031297">
    <property type="term" value="P:replication fork processing"/>
    <property type="evidence" value="ECO:0007669"/>
    <property type="project" value="TreeGrafter"/>
</dbReference>
<dbReference type="PROSITE" id="PS51192">
    <property type="entry name" value="HELICASE_ATP_BIND_1"/>
    <property type="match status" value="1"/>
</dbReference>
<gene>
    <name evidence="3" type="ORF">RFI_19236</name>
</gene>
<dbReference type="SUPFAM" id="SSF52540">
    <property type="entry name" value="P-loop containing nucleoside triphosphate hydrolases"/>
    <property type="match status" value="1"/>
</dbReference>
<dbReference type="Proteomes" id="UP000023152">
    <property type="component" value="Unassembled WGS sequence"/>
</dbReference>
<dbReference type="PANTHER" id="PTHR45766:SF6">
    <property type="entry name" value="SWI_SNF-RELATED MATRIX-ASSOCIATED ACTIN-DEPENDENT REGULATOR OF CHROMATIN SUBFAMILY A-LIKE PROTEIN 1"/>
    <property type="match status" value="1"/>
</dbReference>
<reference evidence="3 4" key="1">
    <citation type="journal article" date="2013" name="Curr. Biol.">
        <title>The Genome of the Foraminiferan Reticulomyxa filosa.</title>
        <authorList>
            <person name="Glockner G."/>
            <person name="Hulsmann N."/>
            <person name="Schleicher M."/>
            <person name="Noegel A.A."/>
            <person name="Eichinger L."/>
            <person name="Gallinger C."/>
            <person name="Pawlowski J."/>
            <person name="Sierra R."/>
            <person name="Euteneuer U."/>
            <person name="Pillet L."/>
            <person name="Moustafa A."/>
            <person name="Platzer M."/>
            <person name="Groth M."/>
            <person name="Szafranski K."/>
            <person name="Schliwa M."/>
        </authorList>
    </citation>
    <scope>NUCLEOTIDE SEQUENCE [LARGE SCALE GENOMIC DNA]</scope>
</reference>
<accession>X6MW56</accession>
<dbReference type="InterPro" id="IPR000330">
    <property type="entry name" value="SNF2_N"/>
</dbReference>
<keyword evidence="1" id="KW-0378">Hydrolase</keyword>
<protein>
    <recommendedName>
        <fullName evidence="2">Helicase ATP-binding domain-containing protein</fullName>
    </recommendedName>
</protein>